<comment type="caution">
    <text evidence="2">The sequence shown here is derived from an EMBL/GenBank/DDBJ whole genome shotgun (WGS) entry which is preliminary data.</text>
</comment>
<proteinExistence type="predicted"/>
<evidence type="ECO:0000256" key="1">
    <source>
        <dbReference type="SAM" id="MobiDB-lite"/>
    </source>
</evidence>
<dbReference type="SUPFAM" id="SSF54593">
    <property type="entry name" value="Glyoxalase/Bleomycin resistance protein/Dihydroxybiphenyl dioxygenase"/>
    <property type="match status" value="1"/>
</dbReference>
<evidence type="ECO:0000313" key="2">
    <source>
        <dbReference type="EMBL" id="KAJ9614469.1"/>
    </source>
</evidence>
<evidence type="ECO:0000313" key="3">
    <source>
        <dbReference type="Proteomes" id="UP001172673"/>
    </source>
</evidence>
<organism evidence="2 3">
    <name type="scientific">Cladophialophora chaetospira</name>
    <dbReference type="NCBI Taxonomy" id="386627"/>
    <lineage>
        <taxon>Eukaryota</taxon>
        <taxon>Fungi</taxon>
        <taxon>Dikarya</taxon>
        <taxon>Ascomycota</taxon>
        <taxon>Pezizomycotina</taxon>
        <taxon>Eurotiomycetes</taxon>
        <taxon>Chaetothyriomycetidae</taxon>
        <taxon>Chaetothyriales</taxon>
        <taxon>Herpotrichiellaceae</taxon>
        <taxon>Cladophialophora</taxon>
    </lineage>
</organism>
<accession>A0AA39CN72</accession>
<reference evidence="2" key="1">
    <citation type="submission" date="2022-10" db="EMBL/GenBank/DDBJ databases">
        <title>Culturing micro-colonial fungi from biological soil crusts in the Mojave desert and describing Neophaeococcomyces mojavensis, and introducing the new genera and species Taxawa tesnikishii.</title>
        <authorList>
            <person name="Kurbessoian T."/>
            <person name="Stajich J.E."/>
        </authorList>
    </citation>
    <scope>NUCLEOTIDE SEQUENCE</scope>
    <source>
        <strain evidence="2">TK_41</strain>
    </source>
</reference>
<dbReference type="InterPro" id="IPR029068">
    <property type="entry name" value="Glyas_Bleomycin-R_OHBP_Dase"/>
</dbReference>
<feature type="region of interest" description="Disordered" evidence="1">
    <location>
        <begin position="163"/>
        <end position="200"/>
    </location>
</feature>
<dbReference type="Gene3D" id="3.10.180.10">
    <property type="entry name" value="2,3-Dihydroxybiphenyl 1,2-Dioxygenase, domain 1"/>
    <property type="match status" value="1"/>
</dbReference>
<dbReference type="AlphaFoldDB" id="A0AA39CN72"/>
<keyword evidence="3" id="KW-1185">Reference proteome</keyword>
<dbReference type="EMBL" id="JAPDRK010000003">
    <property type="protein sequence ID" value="KAJ9614469.1"/>
    <property type="molecule type" value="Genomic_DNA"/>
</dbReference>
<gene>
    <name evidence="2" type="ORF">H2200_002606</name>
</gene>
<name>A0AA39CN72_9EURO</name>
<protein>
    <submittedName>
        <fullName evidence="2">Uncharacterized protein</fullName>
    </submittedName>
</protein>
<sequence length="684" mass="77150">MAETYPFQTWESSPGQAFREAETDFLFSQLDSQPWDKLQRQMIKYRIMYQYRRHTWHYPAPPYDWETEENTDRLLPTFTYDFIKRGDRWIFYRFRFDGKWKCDPDTGNLVATSFKAWCSVLDKENHFRQQFGKPLLQSPCLRFLDDNGDCTCGACPNAPRFSGPRGSHNVDPVQSAAEVQPVGASEPSEEGPATTERNRTERRVRFVVASEESSRVRFLVSSPDVSTSPTHPATAHPRRSILKVKYCTAASLSEEKQDTTRRDPRPTAPLLLPLTSYVTVFSTQSHGNEAPRSFNLASKAARTRKHRSSKLVIALEEVKAIPVPVSRNQSAVESNYVYASFPEDWENSSQSSTEWEIIRQEHKEGFLDWSLLSTARRRDIYVTETLEEVRQQAMASTKSKSKLPAAPTRLRQIALVAEDLDRARYLLTTILGTEVVFVDEQVAQWGLKNFLVAIGGDIIEVVAPFKPGTTAGRLLQKRGNGGYMIIMQTVDAAARRKYIESNNLAKVIWTHSYADSEAVQYHPKGIAGGIMPELDSHAATASNPNPLESTFSPWHACGPDFDSYSAGMKRCSHLKLISATLRLGAGQSDVGKAAQQWEDYFGIKREQDQLLFTNARLKFIAGVEGQPDGLDSITIQIKGKERYEKTLERAAKEGVCGDGWVNLLGVKWYFVLDDGEGQQRGSKL</sequence>
<dbReference type="Proteomes" id="UP001172673">
    <property type="component" value="Unassembled WGS sequence"/>
</dbReference>